<accession>A0ABP4A1H4</accession>
<evidence type="ECO:0000259" key="1">
    <source>
        <dbReference type="PROSITE" id="PS50943"/>
    </source>
</evidence>
<name>A0ABP4A1H4_9ACTN</name>
<dbReference type="SMART" id="SM00530">
    <property type="entry name" value="HTH_XRE"/>
    <property type="match status" value="2"/>
</dbReference>
<dbReference type="RefSeq" id="WP_343965608.1">
    <property type="nucleotide sequence ID" value="NZ_BAAAHK010000003.1"/>
</dbReference>
<feature type="domain" description="HTH cro/C1-type" evidence="1">
    <location>
        <begin position="147"/>
        <end position="191"/>
    </location>
</feature>
<dbReference type="PROSITE" id="PS50943">
    <property type="entry name" value="HTH_CROC1"/>
    <property type="match status" value="1"/>
</dbReference>
<sequence>MSGKSLLPKFARLLKEVRVDSGLTVRQLARVQGFAHSHVVRTTSTEHLPRWPRVRGYLDGCGVGGDVLYAWWELWCTVRSVEQELRRTHPAGEDRHWYWEMVERDWQAGLQAISKPDPLLAALESVTTLDELGAVISALVSRAGLDSIRKVEALTDIPRTTLNHWFNGTREPDPERLQLLVTRLEATDAERRGFAQALSRLAYVACPERTRQSRPCVLHGSHRGVHRAANGEEWLEDGVLDGVRGPKQWVTESLGQSAGPHW</sequence>
<reference evidence="3" key="1">
    <citation type="journal article" date="2019" name="Int. J. Syst. Evol. Microbiol.">
        <title>The Global Catalogue of Microorganisms (GCM) 10K type strain sequencing project: providing services to taxonomists for standard genome sequencing and annotation.</title>
        <authorList>
            <consortium name="The Broad Institute Genomics Platform"/>
            <consortium name="The Broad Institute Genome Sequencing Center for Infectious Disease"/>
            <person name="Wu L."/>
            <person name="Ma J."/>
        </authorList>
    </citation>
    <scope>NUCLEOTIDE SEQUENCE [LARGE SCALE GENOMIC DNA]</scope>
    <source>
        <strain evidence="3">JCM 10977</strain>
    </source>
</reference>
<dbReference type="Pfam" id="PF01381">
    <property type="entry name" value="HTH_3"/>
    <property type="match status" value="1"/>
</dbReference>
<keyword evidence="3" id="KW-1185">Reference proteome</keyword>
<gene>
    <name evidence="2" type="ORF">GCM10009554_11890</name>
</gene>
<dbReference type="InterPro" id="IPR010982">
    <property type="entry name" value="Lambda_DNA-bd_dom_sf"/>
</dbReference>
<dbReference type="SUPFAM" id="SSF47413">
    <property type="entry name" value="lambda repressor-like DNA-binding domains"/>
    <property type="match status" value="1"/>
</dbReference>
<dbReference type="InterPro" id="IPR001387">
    <property type="entry name" value="Cro/C1-type_HTH"/>
</dbReference>
<evidence type="ECO:0000313" key="2">
    <source>
        <dbReference type="EMBL" id="GAA0929491.1"/>
    </source>
</evidence>
<evidence type="ECO:0000313" key="3">
    <source>
        <dbReference type="Proteomes" id="UP001500542"/>
    </source>
</evidence>
<dbReference type="EMBL" id="BAAAHK010000003">
    <property type="protein sequence ID" value="GAA0929491.1"/>
    <property type="molecule type" value="Genomic_DNA"/>
</dbReference>
<dbReference type="Pfam" id="PF13560">
    <property type="entry name" value="HTH_31"/>
    <property type="match status" value="1"/>
</dbReference>
<dbReference type="Proteomes" id="UP001500542">
    <property type="component" value="Unassembled WGS sequence"/>
</dbReference>
<proteinExistence type="predicted"/>
<protein>
    <recommendedName>
        <fullName evidence="1">HTH cro/C1-type domain-containing protein</fullName>
    </recommendedName>
</protein>
<organism evidence="2 3">
    <name type="scientific">Kribbella koreensis</name>
    <dbReference type="NCBI Taxonomy" id="57909"/>
    <lineage>
        <taxon>Bacteria</taxon>
        <taxon>Bacillati</taxon>
        <taxon>Actinomycetota</taxon>
        <taxon>Actinomycetes</taxon>
        <taxon>Propionibacteriales</taxon>
        <taxon>Kribbellaceae</taxon>
        <taxon>Kribbella</taxon>
    </lineage>
</organism>
<comment type="caution">
    <text evidence="2">The sequence shown here is derived from an EMBL/GenBank/DDBJ whole genome shotgun (WGS) entry which is preliminary data.</text>
</comment>